<evidence type="ECO:0000256" key="1">
    <source>
        <dbReference type="ARBA" id="ARBA00022741"/>
    </source>
</evidence>
<name>A0AAU6SAW2_9MICO</name>
<dbReference type="Pfam" id="PF13604">
    <property type="entry name" value="AAA_30"/>
    <property type="match status" value="1"/>
</dbReference>
<evidence type="ECO:0000313" key="7">
    <source>
        <dbReference type="EMBL" id="WZO34085.1"/>
    </source>
</evidence>
<feature type="domain" description="YprB ribonuclease H-like" evidence="6">
    <location>
        <begin position="412"/>
        <end position="605"/>
    </location>
</feature>
<feature type="domain" description="DNA2/NAM7 helicase-like C-terminal" evidence="5">
    <location>
        <begin position="1053"/>
        <end position="1234"/>
    </location>
</feature>
<dbReference type="RefSeq" id="WP_349428629.1">
    <property type="nucleotide sequence ID" value="NZ_CP151632.1"/>
</dbReference>
<proteinExistence type="predicted"/>
<evidence type="ECO:0000259" key="6">
    <source>
        <dbReference type="Pfam" id="PF13482"/>
    </source>
</evidence>
<protein>
    <submittedName>
        <fullName evidence="7">AAA domain-containing protein</fullName>
    </submittedName>
</protein>
<dbReference type="PANTHER" id="PTHR43788">
    <property type="entry name" value="DNA2/NAM7 HELICASE FAMILY MEMBER"/>
    <property type="match status" value="1"/>
</dbReference>
<keyword evidence="3" id="KW-0347">Helicase</keyword>
<accession>A0AAU6SAW2</accession>
<sequence>MRYIEDEGRIVWSASDLKAAAECEFAWLRAIDARLGRVAAVEEPEDLTLERAARLGTVHERRVLDEYVARYGDRVAVIPETRSSDAAALADAVARTNAALASDAEVVYQAAFATDSFVGFADFLVRDDAAGSGSGRPWIVQDTKLARHARVTALMQLAAYVDQLDRLGVPRSGRVQLLLGDGSVSEHEVDDLLPVFALRRERLAALIADRRLELGAAGEPIAWGDPRGELGVVACGRCATCDAEVVASRDLLLVAGMRPVQRERLRAAGIHTIEQLAGAPAGPTGMNPDVFASLRTQARLQLESPAGTPPLVAPKAHVARRDVTVVEAVTVVDAATVGDAATTAHGAVGDAATTARGAAVHDAVAQVTVATLLEEPGVREAPLPVEAPPIPVFEVMAPQALGALPRPDHGDLFFDFEGDPLHTEPPMPGEPTQWGIDYLFGWVDTREQYTALWAHSFADEKRALETFLDIVNLRRQQFPGMHIYHYAPYEPTHLLAMAARHGVREADVDRLLRDGVFVDLYPIVRRALRVGSRSYSIKKLEPLYMGDEVRTSDVQKGDDSIVRYVEARALQADGAAAEAALLFDDLADYNRYDCVSTRRLRDWLVDRAREAALVPSPNPEPDERAYEPSARATVLDALAREHAEDSVAGRTLRLAAAAIDYYPREAKSFWATHFLRLREPVSLWDETRDVVAIDPARSRVREDWHFLESGRGGERRVVELRGDLAPGTRLSEGTNPFALYELPAPYPFDASPRWIHSYRSVTVLEVLEDGAVIEETAVDGVTWNELPLALTPQAPPAAGNQQAAIDAWADAVIDAAPELPADPATDILCRRPPRMLQPLLGAGVAPRPEGSALPVAGEDAVDAIARAVRALDRSYLAVQGPPGTGKTYVGSHVIARLVRDHGYKVGVVAQGHATIEHLLERVIAAGVLAAQVGKAPKDPAAAHGFTVLPKNGVAAFTAEHEASGFVIGGTAWDFSHEGRVPRGSLDLLVVDEAGQFSLASTIAVSLAAPRLLLLGDPQQLPQVSQGTHPAPVDTSALGWVMDGADVIPTEYGYFLAETRRMRPEVAAPVSTLSYRGELAAHPSTALRRIDGIRPGLVPIPLRHHGNATQSLEEAAEVARLVTDLIGREWTDAATDDSDGTSARLAPRPLEQGDLIVVTPYNAQQVAVEAALAAAGFPDVPVGTVDKFQGKEAAVAIVSLAASSGRDAPRGLEFLLLRNRLNVAISRAMHTAFLVYSPGLLDDLPYTPEGVARLSGFARLVGRG</sequence>
<dbReference type="AlphaFoldDB" id="A0AAU6SAW2"/>
<dbReference type="SUPFAM" id="SSF52540">
    <property type="entry name" value="P-loop containing nucleoside triphosphate hydrolases"/>
    <property type="match status" value="1"/>
</dbReference>
<dbReference type="EMBL" id="CP151632">
    <property type="protein sequence ID" value="WZO34085.1"/>
    <property type="molecule type" value="Genomic_DNA"/>
</dbReference>
<dbReference type="InterPro" id="IPR050534">
    <property type="entry name" value="Coronavir_polyprotein_1ab"/>
</dbReference>
<dbReference type="CDD" id="cd18808">
    <property type="entry name" value="SF1_C_Upf1"/>
    <property type="match status" value="1"/>
</dbReference>
<dbReference type="GO" id="GO:0016787">
    <property type="term" value="F:hydrolase activity"/>
    <property type="evidence" value="ECO:0007669"/>
    <property type="project" value="UniProtKB-KW"/>
</dbReference>
<evidence type="ECO:0000256" key="4">
    <source>
        <dbReference type="ARBA" id="ARBA00022840"/>
    </source>
</evidence>
<dbReference type="GO" id="GO:0005524">
    <property type="term" value="F:ATP binding"/>
    <property type="evidence" value="ECO:0007669"/>
    <property type="project" value="UniProtKB-KW"/>
</dbReference>
<dbReference type="InterPro" id="IPR012337">
    <property type="entry name" value="RNaseH-like_sf"/>
</dbReference>
<dbReference type="InterPro" id="IPR041679">
    <property type="entry name" value="DNA2/NAM7-like_C"/>
</dbReference>
<organism evidence="7">
    <name type="scientific">Microbacterium sp. LWS13-1.2</name>
    <dbReference type="NCBI Taxonomy" id="3135264"/>
    <lineage>
        <taxon>Bacteria</taxon>
        <taxon>Bacillati</taxon>
        <taxon>Actinomycetota</taxon>
        <taxon>Actinomycetes</taxon>
        <taxon>Micrococcales</taxon>
        <taxon>Microbacteriaceae</taxon>
        <taxon>Microbacterium</taxon>
    </lineage>
</organism>
<dbReference type="InterPro" id="IPR047187">
    <property type="entry name" value="SF1_C_Upf1"/>
</dbReference>
<reference evidence="7" key="1">
    <citation type="submission" date="2024-04" db="EMBL/GenBank/DDBJ databases">
        <authorList>
            <person name="Roder T."/>
            <person name="Oberhansli S."/>
            <person name="Kreuzer M."/>
        </authorList>
    </citation>
    <scope>NUCLEOTIDE SEQUENCE</scope>
    <source>
        <strain evidence="7">LWS13-1.2</strain>
    </source>
</reference>
<dbReference type="CDD" id="cd17934">
    <property type="entry name" value="DEXXQc_Upf1-like"/>
    <property type="match status" value="1"/>
</dbReference>
<evidence type="ECO:0000256" key="3">
    <source>
        <dbReference type="ARBA" id="ARBA00022806"/>
    </source>
</evidence>
<keyword evidence="1" id="KW-0547">Nucleotide-binding</keyword>
<dbReference type="InterPro" id="IPR038720">
    <property type="entry name" value="YprB_RNase_H-like_dom"/>
</dbReference>
<gene>
    <name evidence="7" type="ORF">MRBLWS13_001728</name>
</gene>
<dbReference type="Pfam" id="PF13087">
    <property type="entry name" value="AAA_12"/>
    <property type="match status" value="1"/>
</dbReference>
<dbReference type="InterPro" id="IPR027417">
    <property type="entry name" value="P-loop_NTPase"/>
</dbReference>
<keyword evidence="2" id="KW-0378">Hydrolase</keyword>
<dbReference type="GO" id="GO:0043139">
    <property type="term" value="F:5'-3' DNA helicase activity"/>
    <property type="evidence" value="ECO:0007669"/>
    <property type="project" value="TreeGrafter"/>
</dbReference>
<dbReference type="SUPFAM" id="SSF53098">
    <property type="entry name" value="Ribonuclease H-like"/>
    <property type="match status" value="1"/>
</dbReference>
<keyword evidence="4" id="KW-0067">ATP-binding</keyword>
<evidence type="ECO:0000256" key="2">
    <source>
        <dbReference type="ARBA" id="ARBA00022801"/>
    </source>
</evidence>
<dbReference type="Gene3D" id="3.40.50.300">
    <property type="entry name" value="P-loop containing nucleotide triphosphate hydrolases"/>
    <property type="match status" value="2"/>
</dbReference>
<dbReference type="PANTHER" id="PTHR43788:SF8">
    <property type="entry name" value="DNA-BINDING PROTEIN SMUBP-2"/>
    <property type="match status" value="1"/>
</dbReference>
<dbReference type="Pfam" id="PF13482">
    <property type="entry name" value="RNase_H_2"/>
    <property type="match status" value="1"/>
</dbReference>
<evidence type="ECO:0000259" key="5">
    <source>
        <dbReference type="Pfam" id="PF13087"/>
    </source>
</evidence>